<keyword evidence="1" id="KW-0175">Coiled coil</keyword>
<sequence length="283" mass="28758">MALVRHTDARPGHPSAFRFEDTFRGEKRRALCLAGGLVEVLMSGSEQPADGGGSSKPAAQRQGGSGYAELPGHFHDGLGRGVATTFLFGGYPAFPPTSKPTGGCAGTDGSAGGAAQLSKGSLADIGATEDEIKRRAAEEQAVKSANERANQAALELMLMEEKDPKAKQPASSAKAGGKQSKKQTTKTTKAAAKDKSSGVAAGTFLLSSSSSGADERVVVVVVQSSTFDGFVGFVGAGRADGFGGFVGFGSPASGAAGALRRRRVGHQASRGGRGGSQYVHGER</sequence>
<protein>
    <submittedName>
        <fullName evidence="3">Uncharacterized protein</fullName>
    </submittedName>
</protein>
<gene>
    <name evidence="3" type="ORF">Ctob_015639</name>
</gene>
<feature type="region of interest" description="Disordered" evidence="2">
    <location>
        <begin position="162"/>
        <end position="194"/>
    </location>
</feature>
<name>A0A0M0LS30_9EUKA</name>
<dbReference type="AlphaFoldDB" id="A0A0M0LS30"/>
<feature type="region of interest" description="Disordered" evidence="2">
    <location>
        <begin position="259"/>
        <end position="283"/>
    </location>
</feature>
<proteinExistence type="predicted"/>
<reference evidence="4" key="1">
    <citation type="journal article" date="2015" name="PLoS Genet.">
        <title>Genome Sequence and Transcriptome Analyses of Chrysochromulina tobin: Metabolic Tools for Enhanced Algal Fitness in the Prominent Order Prymnesiales (Haptophyceae).</title>
        <authorList>
            <person name="Hovde B.T."/>
            <person name="Deodato C.R."/>
            <person name="Hunsperger H.M."/>
            <person name="Ryken S.A."/>
            <person name="Yost W."/>
            <person name="Jha R.K."/>
            <person name="Patterson J."/>
            <person name="Monnat R.J. Jr."/>
            <person name="Barlow S.B."/>
            <person name="Starkenburg S.R."/>
            <person name="Cattolico R.A."/>
        </authorList>
    </citation>
    <scope>NUCLEOTIDE SEQUENCE</scope>
    <source>
        <strain evidence="4">CCMP291</strain>
    </source>
</reference>
<dbReference type="EMBL" id="JWZX01000066">
    <property type="protein sequence ID" value="KOO53791.1"/>
    <property type="molecule type" value="Genomic_DNA"/>
</dbReference>
<feature type="coiled-coil region" evidence="1">
    <location>
        <begin position="135"/>
        <end position="162"/>
    </location>
</feature>
<dbReference type="Proteomes" id="UP000037460">
    <property type="component" value="Unassembled WGS sequence"/>
</dbReference>
<organism evidence="3 4">
    <name type="scientific">Chrysochromulina tobinii</name>
    <dbReference type="NCBI Taxonomy" id="1460289"/>
    <lineage>
        <taxon>Eukaryota</taxon>
        <taxon>Haptista</taxon>
        <taxon>Haptophyta</taxon>
        <taxon>Prymnesiophyceae</taxon>
        <taxon>Prymnesiales</taxon>
        <taxon>Chrysochromulinaceae</taxon>
        <taxon>Chrysochromulina</taxon>
    </lineage>
</organism>
<keyword evidence="4" id="KW-1185">Reference proteome</keyword>
<feature type="compositionally biased region" description="Low complexity" evidence="2">
    <location>
        <begin position="167"/>
        <end position="178"/>
    </location>
</feature>
<evidence type="ECO:0000256" key="2">
    <source>
        <dbReference type="SAM" id="MobiDB-lite"/>
    </source>
</evidence>
<evidence type="ECO:0000256" key="1">
    <source>
        <dbReference type="SAM" id="Coils"/>
    </source>
</evidence>
<accession>A0A0M0LS30</accession>
<feature type="region of interest" description="Disordered" evidence="2">
    <location>
        <begin position="44"/>
        <end position="72"/>
    </location>
</feature>
<evidence type="ECO:0000313" key="3">
    <source>
        <dbReference type="EMBL" id="KOO53791.1"/>
    </source>
</evidence>
<evidence type="ECO:0000313" key="4">
    <source>
        <dbReference type="Proteomes" id="UP000037460"/>
    </source>
</evidence>
<comment type="caution">
    <text evidence="3">The sequence shown here is derived from an EMBL/GenBank/DDBJ whole genome shotgun (WGS) entry which is preliminary data.</text>
</comment>